<dbReference type="PANTHER" id="PTHR43240:SF5">
    <property type="entry name" value="1,4-DIHYDROXY-2-NAPHTHOYL-COA THIOESTERASE 1"/>
    <property type="match status" value="1"/>
</dbReference>
<evidence type="ECO:0000256" key="2">
    <source>
        <dbReference type="ARBA" id="ARBA00022801"/>
    </source>
</evidence>
<comment type="similarity">
    <text evidence="1">Belongs to the thioesterase PaaI family.</text>
</comment>
<evidence type="ECO:0000313" key="4">
    <source>
        <dbReference type="EMBL" id="EEW54168.1"/>
    </source>
</evidence>
<dbReference type="GO" id="GO:0005829">
    <property type="term" value="C:cytosol"/>
    <property type="evidence" value="ECO:0007669"/>
    <property type="project" value="TreeGrafter"/>
</dbReference>
<dbReference type="RefSeq" id="WP_007123970.1">
    <property type="nucleotide sequence ID" value="NZ_AZDK01000014.1"/>
</dbReference>
<dbReference type="SUPFAM" id="SSF54637">
    <property type="entry name" value="Thioesterase/thiol ester dehydrase-isomerase"/>
    <property type="match status" value="1"/>
</dbReference>
<dbReference type="HOGENOM" id="CLU_089876_13_3_9"/>
<evidence type="ECO:0000256" key="1">
    <source>
        <dbReference type="ARBA" id="ARBA00008324"/>
    </source>
</evidence>
<dbReference type="eggNOG" id="COG2050">
    <property type="taxonomic scope" value="Bacteria"/>
</dbReference>
<comment type="caution">
    <text evidence="4">The sequence shown here is derived from an EMBL/GenBank/DDBJ whole genome shotgun (WGS) entry which is preliminary data.</text>
</comment>
<keyword evidence="2" id="KW-0378">Hydrolase</keyword>
<dbReference type="NCBIfam" id="TIGR00369">
    <property type="entry name" value="unchar_dom_1"/>
    <property type="match status" value="1"/>
</dbReference>
<protein>
    <submittedName>
        <fullName evidence="5">ComA2 family protein</fullName>
    </submittedName>
</protein>
<dbReference type="EMBL" id="AZDK01000014">
    <property type="protein sequence ID" value="KRK59743.1"/>
    <property type="molecule type" value="Genomic_DNA"/>
</dbReference>
<feature type="domain" description="Thioesterase" evidence="3">
    <location>
        <begin position="33"/>
        <end position="111"/>
    </location>
</feature>
<dbReference type="InterPro" id="IPR006683">
    <property type="entry name" value="Thioestr_dom"/>
</dbReference>
<reference evidence="5 7" key="2">
    <citation type="journal article" date="2015" name="Genome Announc.">
        <title>Expanding the biotechnology potential of lactobacilli through comparative genomics of 213 strains and associated genera.</title>
        <authorList>
            <person name="Sun Z."/>
            <person name="Harris H.M."/>
            <person name="McCann A."/>
            <person name="Guo C."/>
            <person name="Argimon S."/>
            <person name="Zhang W."/>
            <person name="Yang X."/>
            <person name="Jeffery I.B."/>
            <person name="Cooney J.C."/>
            <person name="Kagawa T.F."/>
            <person name="Liu W."/>
            <person name="Song Y."/>
            <person name="Salvetti E."/>
            <person name="Wrobel A."/>
            <person name="Rasinkangas P."/>
            <person name="Parkhill J."/>
            <person name="Rea M.C."/>
            <person name="O'Sullivan O."/>
            <person name="Ritari J."/>
            <person name="Douillard F.P."/>
            <person name="Paul Ross R."/>
            <person name="Yang R."/>
            <person name="Briner A.E."/>
            <person name="Felis G.E."/>
            <person name="de Vos W.M."/>
            <person name="Barrangou R."/>
            <person name="Klaenhammer T.R."/>
            <person name="Caufield P.W."/>
            <person name="Cui Y."/>
            <person name="Zhang H."/>
            <person name="O'Toole P.W."/>
        </authorList>
    </citation>
    <scope>NUCLEOTIDE SEQUENCE [LARGE SCALE GENOMIC DNA]</scope>
    <source>
        <strain evidence="5 7">DSM 16041</strain>
    </source>
</reference>
<dbReference type="Pfam" id="PF03061">
    <property type="entry name" value="4HBT"/>
    <property type="match status" value="1"/>
</dbReference>
<evidence type="ECO:0000259" key="3">
    <source>
        <dbReference type="Pfam" id="PF03061"/>
    </source>
</evidence>
<dbReference type="InterPro" id="IPR003736">
    <property type="entry name" value="PAAI_dom"/>
</dbReference>
<keyword evidence="7" id="KW-1185">Reference proteome</keyword>
<evidence type="ECO:0000313" key="7">
    <source>
        <dbReference type="Proteomes" id="UP000051883"/>
    </source>
</evidence>
<dbReference type="Gene3D" id="3.10.129.10">
    <property type="entry name" value="Hotdog Thioesterase"/>
    <property type="match status" value="1"/>
</dbReference>
<dbReference type="OrthoDB" id="9798208at2"/>
<dbReference type="Proteomes" id="UP000051883">
    <property type="component" value="Unassembled WGS sequence"/>
</dbReference>
<accession>C8P5S3</accession>
<evidence type="ECO:0000313" key="6">
    <source>
        <dbReference type="Proteomes" id="UP000003675"/>
    </source>
</evidence>
<evidence type="ECO:0000313" key="5">
    <source>
        <dbReference type="EMBL" id="KRK59743.1"/>
    </source>
</evidence>
<dbReference type="STRING" id="525309.HMPREF0494_0667"/>
<reference evidence="4 6" key="1">
    <citation type="submission" date="2009-09" db="EMBL/GenBank/DDBJ databases">
        <authorList>
            <person name="Qin X."/>
            <person name="Bachman B."/>
            <person name="Battles P."/>
            <person name="Bell A."/>
            <person name="Bess C."/>
            <person name="Bickham C."/>
            <person name="Chaboub L."/>
            <person name="Chen D."/>
            <person name="Coyle M."/>
            <person name="Deiros D.R."/>
            <person name="Dinh H."/>
            <person name="Forbes L."/>
            <person name="Fowler G."/>
            <person name="Francisco L."/>
            <person name="Fu Q."/>
            <person name="Gubbala S."/>
            <person name="Hale W."/>
            <person name="Han Y."/>
            <person name="Hemphill L."/>
            <person name="Highlander S.K."/>
            <person name="Hirani K."/>
            <person name="Hogues M."/>
            <person name="Jackson L."/>
            <person name="Jakkamsetti A."/>
            <person name="Javaid M."/>
            <person name="Jiang H."/>
            <person name="Korchina V."/>
            <person name="Kovar C."/>
            <person name="Lara F."/>
            <person name="Lee S."/>
            <person name="Mata R."/>
            <person name="Mathew T."/>
            <person name="Moen C."/>
            <person name="Morales K."/>
            <person name="Munidasa M."/>
            <person name="Nazareth L."/>
            <person name="Ngo R."/>
            <person name="Nguyen L."/>
            <person name="Okwuonu G."/>
            <person name="Ongeri F."/>
            <person name="Patil S."/>
            <person name="Petrosino J."/>
            <person name="Pham C."/>
            <person name="Pham P."/>
            <person name="Pu L.-L."/>
            <person name="Puazo M."/>
            <person name="Raj R."/>
            <person name="Reid J."/>
            <person name="Rouhana J."/>
            <person name="Saada N."/>
            <person name="Shang Y."/>
            <person name="Simmons D."/>
            <person name="Thornton R."/>
            <person name="Warren J."/>
            <person name="Weissenberger G."/>
            <person name="Zhang J."/>
            <person name="Zhang L."/>
            <person name="Zhou C."/>
            <person name="Zhu D."/>
            <person name="Muzny D."/>
            <person name="Worley K."/>
            <person name="Gibbs R."/>
        </authorList>
    </citation>
    <scope>NUCLEOTIDE SEQUENCE [LARGE SCALE GENOMIC DNA]</scope>
    <source>
        <strain evidence="4 6">DSM 16041</strain>
    </source>
</reference>
<dbReference type="Proteomes" id="UP000003675">
    <property type="component" value="Unassembled WGS sequence"/>
</dbReference>
<dbReference type="InterPro" id="IPR029069">
    <property type="entry name" value="HotDog_dom_sf"/>
</dbReference>
<dbReference type="EMBL" id="ACLL01000016">
    <property type="protein sequence ID" value="EEW54168.1"/>
    <property type="molecule type" value="Genomic_DNA"/>
</dbReference>
<gene>
    <name evidence="5" type="ORF">FC31_GL000434</name>
    <name evidence="4" type="ORF">HMPREF0494_0667</name>
</gene>
<organism evidence="4 6">
    <name type="scientific">Limosilactobacillus antri DSM 16041</name>
    <dbReference type="NCBI Taxonomy" id="525309"/>
    <lineage>
        <taxon>Bacteria</taxon>
        <taxon>Bacillati</taxon>
        <taxon>Bacillota</taxon>
        <taxon>Bacilli</taxon>
        <taxon>Lactobacillales</taxon>
        <taxon>Lactobacillaceae</taxon>
        <taxon>Limosilactobacillus</taxon>
    </lineage>
</organism>
<dbReference type="GO" id="GO:0061522">
    <property type="term" value="F:1,4-dihydroxy-2-naphthoyl-CoA thioesterase activity"/>
    <property type="evidence" value="ECO:0007669"/>
    <property type="project" value="TreeGrafter"/>
</dbReference>
<dbReference type="PANTHER" id="PTHR43240">
    <property type="entry name" value="1,4-DIHYDROXY-2-NAPHTHOYL-COA THIOESTERASE 1"/>
    <property type="match status" value="1"/>
</dbReference>
<proteinExistence type="inferred from homology"/>
<sequence length="129" mass="14033">MNLLENFGIQVQSVAADRVVLTVTVTDRLKQPYGIVHGGVNAVLAETAASLGANQWLRDHGQDKLAIGLNINTQHLRPVAQGTIKAIATPIKCGRRTQTWRAELYNQDQLTSSSTVILINSHKPEGKPN</sequence>
<name>C8P5S3_9LACO</name>
<dbReference type="CDD" id="cd03443">
    <property type="entry name" value="PaaI_thioesterase"/>
    <property type="match status" value="1"/>
</dbReference>
<dbReference type="PATRIC" id="fig|525309.8.peg.443"/>
<dbReference type="AlphaFoldDB" id="C8P5S3"/>